<sequence>MNNTITKEQYQALKETGLNFETIAQKYLSENEIEAIPFQKVLSLKPKEGGSYANYSSFAYWIDQKKMKAHEEAAANIEVLQDWDKLQSENATLRSGFVLLGVNAGAKGMDLKIAEGTETLDHFEMFQIRSIKSGEKRQGIPSPIKYKNALMKNEDDKEFYNQVVSGTYMTDFIKGFPTSYGPDIKGHLNEAINKLNYNESQGDEFYNRFCKLFGEILKNELDVLGGKTHTLVVMGKNPKQNIVNEFLKRSGLDKEFRIVNISHYSGSPSYTGLAEELKEAFTI</sequence>
<evidence type="ECO:0000313" key="2">
    <source>
        <dbReference type="Proteomes" id="UP000572212"/>
    </source>
</evidence>
<keyword evidence="2" id="KW-1185">Reference proteome</keyword>
<gene>
    <name evidence="1" type="ORF">GGQ92_003300</name>
</gene>
<organism evidence="1 2">
    <name type="scientific">Gracilibacillus halotolerans</name>
    <dbReference type="NCBI Taxonomy" id="74386"/>
    <lineage>
        <taxon>Bacteria</taxon>
        <taxon>Bacillati</taxon>
        <taxon>Bacillota</taxon>
        <taxon>Bacilli</taxon>
        <taxon>Bacillales</taxon>
        <taxon>Bacillaceae</taxon>
        <taxon>Gracilibacillus</taxon>
    </lineage>
</organism>
<dbReference type="Proteomes" id="UP000572212">
    <property type="component" value="Unassembled WGS sequence"/>
</dbReference>
<evidence type="ECO:0000313" key="1">
    <source>
        <dbReference type="EMBL" id="MBB6514448.1"/>
    </source>
</evidence>
<dbReference type="EMBL" id="JACHON010000050">
    <property type="protein sequence ID" value="MBB6514448.1"/>
    <property type="molecule type" value="Genomic_DNA"/>
</dbReference>
<reference evidence="1 2" key="1">
    <citation type="submission" date="2020-08" db="EMBL/GenBank/DDBJ databases">
        <title>Genomic Encyclopedia of Type Strains, Phase IV (KMG-IV): sequencing the most valuable type-strain genomes for metagenomic binning, comparative biology and taxonomic classification.</title>
        <authorList>
            <person name="Goeker M."/>
        </authorList>
    </citation>
    <scope>NUCLEOTIDE SEQUENCE [LARGE SCALE GENOMIC DNA]</scope>
    <source>
        <strain evidence="1 2">DSM 11805</strain>
    </source>
</reference>
<protein>
    <submittedName>
        <fullName evidence="1">Uncharacterized protein</fullName>
    </submittedName>
</protein>
<comment type="caution">
    <text evidence="1">The sequence shown here is derived from an EMBL/GenBank/DDBJ whole genome shotgun (WGS) entry which is preliminary data.</text>
</comment>
<proteinExistence type="predicted"/>
<dbReference type="AlphaFoldDB" id="A0A841RVG6"/>
<accession>A0A841RVG6</accession>
<dbReference type="RefSeq" id="WP_184251352.1">
    <property type="nucleotide sequence ID" value="NZ_BAAACU010000033.1"/>
</dbReference>
<name>A0A841RVG6_9BACI</name>